<dbReference type="SUPFAM" id="SSF51269">
    <property type="entry name" value="AFP III-like domain"/>
    <property type="match status" value="1"/>
</dbReference>
<dbReference type="InterPro" id="IPR057736">
    <property type="entry name" value="SAF_PseI/NeuA/NeuB"/>
</dbReference>
<evidence type="ECO:0000259" key="1">
    <source>
        <dbReference type="PROSITE" id="PS50844"/>
    </source>
</evidence>
<dbReference type="GO" id="GO:0016051">
    <property type="term" value="P:carbohydrate biosynthetic process"/>
    <property type="evidence" value="ECO:0007669"/>
    <property type="project" value="InterPro"/>
</dbReference>
<dbReference type="Gene3D" id="3.20.20.70">
    <property type="entry name" value="Aldolase class I"/>
    <property type="match status" value="1"/>
</dbReference>
<dbReference type="InterPro" id="IPR013132">
    <property type="entry name" value="PseI/NeuA/B-like_N"/>
</dbReference>
<dbReference type="Pfam" id="PF08666">
    <property type="entry name" value="SAF"/>
    <property type="match status" value="1"/>
</dbReference>
<dbReference type="InterPro" id="IPR006190">
    <property type="entry name" value="SAF_AFP_Neu5Ac"/>
</dbReference>
<dbReference type="InterPro" id="IPR051690">
    <property type="entry name" value="PseI-like"/>
</dbReference>
<dbReference type="Proteomes" id="UP000177457">
    <property type="component" value="Unassembled WGS sequence"/>
</dbReference>
<dbReference type="EMBL" id="MFQE01000077">
    <property type="protein sequence ID" value="OGH69526.1"/>
    <property type="molecule type" value="Genomic_DNA"/>
</dbReference>
<comment type="caution">
    <text evidence="2">The sequence shown here is derived from an EMBL/GenBank/DDBJ whole genome shotgun (WGS) entry which is preliminary data.</text>
</comment>
<evidence type="ECO:0000313" key="2">
    <source>
        <dbReference type="EMBL" id="OGH69526.1"/>
    </source>
</evidence>
<dbReference type="AlphaFoldDB" id="A0A1F6MD28"/>
<reference evidence="2 3" key="1">
    <citation type="journal article" date="2016" name="Nat. Commun.">
        <title>Thousands of microbial genomes shed light on interconnected biogeochemical processes in an aquifer system.</title>
        <authorList>
            <person name="Anantharaman K."/>
            <person name="Brown C.T."/>
            <person name="Hug L.A."/>
            <person name="Sharon I."/>
            <person name="Castelle C.J."/>
            <person name="Probst A.J."/>
            <person name="Thomas B.C."/>
            <person name="Singh A."/>
            <person name="Wilkins M.J."/>
            <person name="Karaoz U."/>
            <person name="Brodie E.L."/>
            <person name="Williams K.H."/>
            <person name="Hubbard S.S."/>
            <person name="Banfield J.F."/>
        </authorList>
    </citation>
    <scope>NUCLEOTIDE SEQUENCE [LARGE SCALE GENOMIC DNA]</scope>
</reference>
<dbReference type="Pfam" id="PF03102">
    <property type="entry name" value="NeuB"/>
    <property type="match status" value="1"/>
</dbReference>
<dbReference type="STRING" id="1798683.A3C90_00200"/>
<organism evidence="2 3">
    <name type="scientific">Candidatus Magasanikbacteria bacterium RIFCSPHIGHO2_02_FULL_51_14</name>
    <dbReference type="NCBI Taxonomy" id="1798683"/>
    <lineage>
        <taxon>Bacteria</taxon>
        <taxon>Candidatus Magasanikiibacteriota</taxon>
    </lineage>
</organism>
<evidence type="ECO:0000313" key="3">
    <source>
        <dbReference type="Proteomes" id="UP000177457"/>
    </source>
</evidence>
<dbReference type="SMART" id="SM00858">
    <property type="entry name" value="SAF"/>
    <property type="match status" value="1"/>
</dbReference>
<sequence>MSNTIIHIAGRKIGPGYPPLVIAEIGINHEGSMEKAKRMVDDAKAAGAECVKFQSHVVEDEMAPVAKEIVPGHTTESIWDIMVRCAFSEEQERELKKYVEDNGMMYLCTPFSRAAADRLERMRVAAYKIGSGECNNYPLVEHIAAFGKPILMSTGMNNLDSIRPSVEILRKYRVPFALFHCTSMYPTPYEKVRLGGIADLRDAFPDAVVGLSDHSIGNYTCFGAVAFGASILEKHFTSDPSWPGPDISISITPPELKDLIYGSRAIHQSLGGKKDILPDEQDVIAFAYACVVTIKDVCAGETFTADNIWVKRPGTGAIHAREFQKILGKKAARDMRAGVQLDWDCVVLDELEKI</sequence>
<gene>
    <name evidence="2" type="ORF">A3C90_00200</name>
</gene>
<dbReference type="Gene3D" id="3.90.1210.10">
    <property type="entry name" value="Antifreeze-like/N-acetylneuraminic acid synthase C-terminal domain"/>
    <property type="match status" value="1"/>
</dbReference>
<dbReference type="SUPFAM" id="SSF51569">
    <property type="entry name" value="Aldolase"/>
    <property type="match status" value="1"/>
</dbReference>
<dbReference type="InterPro" id="IPR013785">
    <property type="entry name" value="Aldolase_TIM"/>
</dbReference>
<dbReference type="PANTHER" id="PTHR42966:SF1">
    <property type="entry name" value="SIALIC ACID SYNTHASE"/>
    <property type="match status" value="1"/>
</dbReference>
<name>A0A1F6MD28_9BACT</name>
<protein>
    <submittedName>
        <fullName evidence="2">Polyhydroxyalkanoate biosynthesis repressor PhaR</fullName>
    </submittedName>
</protein>
<proteinExistence type="predicted"/>
<dbReference type="PROSITE" id="PS50844">
    <property type="entry name" value="AFP_LIKE"/>
    <property type="match status" value="1"/>
</dbReference>
<dbReference type="PANTHER" id="PTHR42966">
    <property type="entry name" value="N-ACETYLNEURAMINATE SYNTHASE"/>
    <property type="match status" value="1"/>
</dbReference>
<dbReference type="InterPro" id="IPR036732">
    <property type="entry name" value="AFP_Neu5c_C_sf"/>
</dbReference>
<dbReference type="CDD" id="cd11615">
    <property type="entry name" value="SAF_NeuB_like"/>
    <property type="match status" value="1"/>
</dbReference>
<dbReference type="GO" id="GO:0047444">
    <property type="term" value="F:N-acylneuraminate-9-phosphate synthase activity"/>
    <property type="evidence" value="ECO:0007669"/>
    <property type="project" value="TreeGrafter"/>
</dbReference>
<accession>A0A1F6MD28</accession>
<dbReference type="InterPro" id="IPR013974">
    <property type="entry name" value="SAF"/>
</dbReference>
<feature type="domain" description="AFP-like" evidence="1">
    <location>
        <begin position="290"/>
        <end position="349"/>
    </location>
</feature>